<evidence type="ECO:0000313" key="1">
    <source>
        <dbReference type="EMBL" id="QJA65695.1"/>
    </source>
</evidence>
<dbReference type="AlphaFoldDB" id="A0A6M3JPL7"/>
<gene>
    <name evidence="2" type="ORF">MM415A03434_0011</name>
    <name evidence="1" type="ORF">MM415B00381_0008</name>
</gene>
<dbReference type="EMBL" id="MT141837">
    <property type="protein sequence ID" value="QJA70982.1"/>
    <property type="molecule type" value="Genomic_DNA"/>
</dbReference>
<evidence type="ECO:0000313" key="2">
    <source>
        <dbReference type="EMBL" id="QJA70982.1"/>
    </source>
</evidence>
<dbReference type="EMBL" id="MT141543">
    <property type="protein sequence ID" value="QJA65695.1"/>
    <property type="molecule type" value="Genomic_DNA"/>
</dbReference>
<accession>A0A6M3JPL7</accession>
<reference evidence="2" key="1">
    <citation type="submission" date="2020-03" db="EMBL/GenBank/DDBJ databases">
        <title>The deep terrestrial virosphere.</title>
        <authorList>
            <person name="Holmfeldt K."/>
            <person name="Nilsson E."/>
            <person name="Simone D."/>
            <person name="Lopez-Fernandez M."/>
            <person name="Wu X."/>
            <person name="de Brujin I."/>
            <person name="Lundin D."/>
            <person name="Andersson A."/>
            <person name="Bertilsson S."/>
            <person name="Dopson M."/>
        </authorList>
    </citation>
    <scope>NUCLEOTIDE SEQUENCE</scope>
    <source>
        <strain evidence="2">MM415A03434</strain>
        <strain evidence="1">MM415B00381</strain>
    </source>
</reference>
<organism evidence="2">
    <name type="scientific">viral metagenome</name>
    <dbReference type="NCBI Taxonomy" id="1070528"/>
    <lineage>
        <taxon>unclassified sequences</taxon>
        <taxon>metagenomes</taxon>
        <taxon>organismal metagenomes</taxon>
    </lineage>
</organism>
<protein>
    <submittedName>
        <fullName evidence="2">Uncharacterized protein</fullName>
    </submittedName>
</protein>
<proteinExistence type="predicted"/>
<name>A0A6M3JPL7_9ZZZZ</name>
<sequence length="77" mass="9248">MSKPDIKRFWKYLNYTADKDFGYEYYDRDGGYVDQDAQAFIDGVKEMAKNTLKYHRLIYYEPCVCLHCQFAREILGE</sequence>